<comment type="caution">
    <text evidence="2">The sequence shown here is derived from an EMBL/GenBank/DDBJ whole genome shotgun (WGS) entry which is preliminary data.</text>
</comment>
<organism evidence="2 3">
    <name type="scientific">Stephania yunnanensis</name>
    <dbReference type="NCBI Taxonomy" id="152371"/>
    <lineage>
        <taxon>Eukaryota</taxon>
        <taxon>Viridiplantae</taxon>
        <taxon>Streptophyta</taxon>
        <taxon>Embryophyta</taxon>
        <taxon>Tracheophyta</taxon>
        <taxon>Spermatophyta</taxon>
        <taxon>Magnoliopsida</taxon>
        <taxon>Ranunculales</taxon>
        <taxon>Menispermaceae</taxon>
        <taxon>Menispermoideae</taxon>
        <taxon>Cissampelideae</taxon>
        <taxon>Stephania</taxon>
    </lineage>
</organism>
<dbReference type="EMBL" id="JBBNAF010000009">
    <property type="protein sequence ID" value="KAK9113520.1"/>
    <property type="molecule type" value="Genomic_DNA"/>
</dbReference>
<accession>A0AAP0IE99</accession>
<sequence>MPDSGVDELHAFVVAIDVGVAFESTGERVEEGQGFGERGLEESDDDEMRLMRKERRGEEGDGEVGVRDELIENGELVTSVI</sequence>
<name>A0AAP0IE99_9MAGN</name>
<evidence type="ECO:0000313" key="2">
    <source>
        <dbReference type="EMBL" id="KAK9113520.1"/>
    </source>
</evidence>
<evidence type="ECO:0000256" key="1">
    <source>
        <dbReference type="SAM" id="MobiDB-lite"/>
    </source>
</evidence>
<protein>
    <submittedName>
        <fullName evidence="2">Uncharacterized protein</fullName>
    </submittedName>
</protein>
<proteinExistence type="predicted"/>
<keyword evidence="3" id="KW-1185">Reference proteome</keyword>
<reference evidence="2 3" key="1">
    <citation type="submission" date="2024-01" db="EMBL/GenBank/DDBJ databases">
        <title>Genome assemblies of Stephania.</title>
        <authorList>
            <person name="Yang L."/>
        </authorList>
    </citation>
    <scope>NUCLEOTIDE SEQUENCE [LARGE SCALE GENOMIC DNA]</scope>
    <source>
        <strain evidence="2">YNDBR</strain>
        <tissue evidence="2">Leaf</tissue>
    </source>
</reference>
<dbReference type="Proteomes" id="UP001420932">
    <property type="component" value="Unassembled WGS sequence"/>
</dbReference>
<gene>
    <name evidence="2" type="ORF">Syun_020317</name>
</gene>
<evidence type="ECO:0000313" key="3">
    <source>
        <dbReference type="Proteomes" id="UP001420932"/>
    </source>
</evidence>
<feature type="region of interest" description="Disordered" evidence="1">
    <location>
        <begin position="27"/>
        <end position="47"/>
    </location>
</feature>
<dbReference type="AlphaFoldDB" id="A0AAP0IE99"/>